<reference evidence="11 12" key="1">
    <citation type="submission" date="2020-12" db="EMBL/GenBank/DDBJ databases">
        <title>Novel Thalassolituus-related marine hydrocarbonoclastic bacteria mediated algae-derived hydrocarbons mineralization in twilight zone of the northern South China Sea.</title>
        <authorList>
            <person name="Dong C."/>
        </authorList>
    </citation>
    <scope>NUCLEOTIDE SEQUENCE [LARGE SCALE GENOMIC DNA]</scope>
    <source>
        <strain evidence="11 12">IMCC1826</strain>
    </source>
</reference>
<dbReference type="InterPro" id="IPR003200">
    <property type="entry name" value="Nict_dMeBzImd_PRibTrfase"/>
</dbReference>
<dbReference type="CDD" id="cd02439">
    <property type="entry name" value="DMB-PRT_CobT"/>
    <property type="match status" value="1"/>
</dbReference>
<evidence type="ECO:0000256" key="10">
    <source>
        <dbReference type="HAMAP-Rule" id="MF_00230"/>
    </source>
</evidence>
<evidence type="ECO:0000256" key="5">
    <source>
        <dbReference type="ARBA" id="ARBA00022573"/>
    </source>
</evidence>
<evidence type="ECO:0000256" key="4">
    <source>
        <dbReference type="ARBA" id="ARBA00015486"/>
    </source>
</evidence>
<dbReference type="Proteomes" id="UP000714380">
    <property type="component" value="Unassembled WGS sequence"/>
</dbReference>
<accession>A0ABS7ZVL9</accession>
<dbReference type="InterPro" id="IPR036087">
    <property type="entry name" value="Nict_dMeBzImd_PRibTrfase_sf"/>
</dbReference>
<evidence type="ECO:0000256" key="6">
    <source>
        <dbReference type="ARBA" id="ARBA00022676"/>
    </source>
</evidence>
<comment type="catalytic activity">
    <reaction evidence="9 10">
        <text>5,6-dimethylbenzimidazole + nicotinate beta-D-ribonucleotide = alpha-ribazole 5'-phosphate + nicotinate + H(+)</text>
        <dbReference type="Rhea" id="RHEA:11196"/>
        <dbReference type="ChEBI" id="CHEBI:15378"/>
        <dbReference type="ChEBI" id="CHEBI:15890"/>
        <dbReference type="ChEBI" id="CHEBI:32544"/>
        <dbReference type="ChEBI" id="CHEBI:57502"/>
        <dbReference type="ChEBI" id="CHEBI:57918"/>
        <dbReference type="EC" id="2.4.2.21"/>
    </reaction>
</comment>
<evidence type="ECO:0000256" key="7">
    <source>
        <dbReference type="ARBA" id="ARBA00022679"/>
    </source>
</evidence>
<dbReference type="PANTHER" id="PTHR43463:SF1">
    <property type="entry name" value="NICOTINATE-NUCLEOTIDE--DIMETHYLBENZIMIDAZOLE PHOSPHORIBOSYLTRANSFERASE"/>
    <property type="match status" value="1"/>
</dbReference>
<dbReference type="EMBL" id="JAEDAH010000099">
    <property type="protein sequence ID" value="MCA6065168.1"/>
    <property type="molecule type" value="Genomic_DNA"/>
</dbReference>
<evidence type="ECO:0000256" key="1">
    <source>
        <dbReference type="ARBA" id="ARBA00005049"/>
    </source>
</evidence>
<evidence type="ECO:0000256" key="9">
    <source>
        <dbReference type="ARBA" id="ARBA00047340"/>
    </source>
</evidence>
<sequence>MSAQNWWQNAVQAPSSATRDAALERQGQLTKPPGALGELENIAVQFAAFRNQVKPEIKQPQCIVFAGDHGVVAKGVSAFPQAVTVEMIKNFVAGGAAVSVLAAYHQMPLSVVNCGTAFPCEALEGVIQRPVMAGTQDFSEQAAMSDEQARQALAIGAEQIERLQADGCDLFMAGEMGIGNTSAASCLSAVLLEQDVVALTGPGTGLQGDALNHKQQVLAASVERALPLIDSPLAALAQLGGLEIAAMAGAYIRAAQLGMPMLVDGFISTSAALLAVKLNPAVRDWMLFAHSSAEPGHKTLLAALDAKPLVQLGMRLGEGSGAALALGVVKQALALHNNMATFAEAAVSSGA</sequence>
<dbReference type="Pfam" id="PF02277">
    <property type="entry name" value="DBI_PRT"/>
    <property type="match status" value="1"/>
</dbReference>
<feature type="active site" description="Proton acceptor" evidence="10">
    <location>
        <position position="318"/>
    </location>
</feature>
<keyword evidence="12" id="KW-1185">Reference proteome</keyword>
<dbReference type="EC" id="2.4.2.21" evidence="3 10"/>
<organism evidence="11 12">
    <name type="scientific">Thalassolituus marinus</name>
    <dbReference type="NCBI Taxonomy" id="671053"/>
    <lineage>
        <taxon>Bacteria</taxon>
        <taxon>Pseudomonadati</taxon>
        <taxon>Pseudomonadota</taxon>
        <taxon>Gammaproteobacteria</taxon>
        <taxon>Oceanospirillales</taxon>
        <taxon>Oceanospirillaceae</taxon>
        <taxon>Thalassolituus</taxon>
    </lineage>
</organism>
<comment type="similarity">
    <text evidence="2 10">Belongs to the CobT family.</text>
</comment>
<gene>
    <name evidence="10 11" type="primary">cobT</name>
    <name evidence="11" type="ORF">I9W95_16325</name>
</gene>
<dbReference type="InterPro" id="IPR017846">
    <property type="entry name" value="Nict_dMeBzImd_PRibTrfase_bact"/>
</dbReference>
<dbReference type="NCBIfam" id="NF000996">
    <property type="entry name" value="PRK00105.1"/>
    <property type="match status" value="1"/>
</dbReference>
<evidence type="ECO:0000256" key="2">
    <source>
        <dbReference type="ARBA" id="ARBA00007110"/>
    </source>
</evidence>
<dbReference type="InterPro" id="IPR023195">
    <property type="entry name" value="Nict_dMeBzImd_PRibTrfase_N"/>
</dbReference>
<dbReference type="PANTHER" id="PTHR43463">
    <property type="entry name" value="NICOTINATE-NUCLEOTIDE--DIMETHYLBENZIMIDAZOLE PHOSPHORIBOSYLTRANSFERASE"/>
    <property type="match status" value="1"/>
</dbReference>
<dbReference type="Gene3D" id="3.40.50.10210">
    <property type="match status" value="1"/>
</dbReference>
<keyword evidence="6 10" id="KW-0328">Glycosyltransferase</keyword>
<dbReference type="Gene3D" id="1.10.1610.10">
    <property type="match status" value="1"/>
</dbReference>
<comment type="function">
    <text evidence="10">Catalyzes the synthesis of alpha-ribazole-5'-phosphate from nicotinate mononucleotide (NAMN) and 5,6-dimethylbenzimidazole (DMB).</text>
</comment>
<evidence type="ECO:0000256" key="8">
    <source>
        <dbReference type="ARBA" id="ARBA00030686"/>
    </source>
</evidence>
<dbReference type="HAMAP" id="MF_00230">
    <property type="entry name" value="CobT"/>
    <property type="match status" value="1"/>
</dbReference>
<protein>
    <recommendedName>
        <fullName evidence="4 10">Nicotinate-nucleotide--dimethylbenzimidazole phosphoribosyltransferase</fullName>
        <shortName evidence="10">NN:DBI PRT</shortName>
        <ecNumber evidence="3 10">2.4.2.21</ecNumber>
    </recommendedName>
    <alternativeName>
        <fullName evidence="8 10">N(1)-alpha-phosphoribosyltransferase</fullName>
    </alternativeName>
</protein>
<dbReference type="SUPFAM" id="SSF52733">
    <property type="entry name" value="Nicotinate mononucleotide:5,6-dimethylbenzimidazole phosphoribosyltransferase (CobT)"/>
    <property type="match status" value="1"/>
</dbReference>
<keyword evidence="5 10" id="KW-0169">Cobalamin biosynthesis</keyword>
<dbReference type="GO" id="GO:0008939">
    <property type="term" value="F:nicotinate-nucleotide-dimethylbenzimidazole phosphoribosyltransferase activity"/>
    <property type="evidence" value="ECO:0007669"/>
    <property type="project" value="UniProtKB-EC"/>
</dbReference>
<comment type="caution">
    <text evidence="11">The sequence shown here is derived from an EMBL/GenBank/DDBJ whole genome shotgun (WGS) entry which is preliminary data.</text>
</comment>
<evidence type="ECO:0000313" key="11">
    <source>
        <dbReference type="EMBL" id="MCA6065168.1"/>
    </source>
</evidence>
<dbReference type="RefSeq" id="WP_225676845.1">
    <property type="nucleotide sequence ID" value="NZ_JAEDAH010000099.1"/>
</dbReference>
<evidence type="ECO:0000313" key="12">
    <source>
        <dbReference type="Proteomes" id="UP000714380"/>
    </source>
</evidence>
<keyword evidence="7 10" id="KW-0808">Transferase</keyword>
<proteinExistence type="inferred from homology"/>
<comment type="pathway">
    <text evidence="1 10">Nucleoside biosynthesis; alpha-ribazole biosynthesis; alpha-ribazole from 5,6-dimethylbenzimidazole: step 1/2.</text>
</comment>
<dbReference type="NCBIfam" id="TIGR03160">
    <property type="entry name" value="cobT_DBIPRT"/>
    <property type="match status" value="1"/>
</dbReference>
<name>A0ABS7ZVL9_9GAMM</name>
<evidence type="ECO:0000256" key="3">
    <source>
        <dbReference type="ARBA" id="ARBA00011991"/>
    </source>
</evidence>